<dbReference type="Gene3D" id="1.10.10.10">
    <property type="entry name" value="Winged helix-like DNA-binding domain superfamily/Winged helix DNA-binding domain"/>
    <property type="match status" value="1"/>
</dbReference>
<name>A0A6N2ZZN7_CLOBU</name>
<reference evidence="1" key="1">
    <citation type="submission" date="2019-11" db="EMBL/GenBank/DDBJ databases">
        <authorList>
            <person name="Feng L."/>
        </authorList>
    </citation>
    <scope>NUCLEOTIDE SEQUENCE</scope>
    <source>
        <strain evidence="1">CButyricumLFYP62</strain>
    </source>
</reference>
<protein>
    <submittedName>
        <fullName evidence="1">Firmicute plasmid replication protein (RepL)</fullName>
    </submittedName>
</protein>
<dbReference type="InterPro" id="IPR036388">
    <property type="entry name" value="WH-like_DNA-bd_sf"/>
</dbReference>
<dbReference type="EMBL" id="CACRTU010000009">
    <property type="protein sequence ID" value="VYT83060.1"/>
    <property type="molecule type" value="Genomic_DNA"/>
</dbReference>
<sequence>MKKHELLEQVYKSNLPSRAKQVMFYLINRANGEGTCFPSIKTIASDCGVSTRTIQRTMVILLEAGFVKKDSRFREKGGQTSNLYTLAYPSQNNEDKCEKEFKEEEVKTEEKQKSDNCEEIETVSFFDYKTSDDSISETINDKLLEEKNKVINDIPGLNYKGDISAIPIECHSIFMKLDRAIKNVSCKNLIDNMQCHGEGDNLYPP</sequence>
<gene>
    <name evidence="1" type="ORF">CBLFYP62_00845</name>
</gene>
<proteinExistence type="predicted"/>
<dbReference type="AlphaFoldDB" id="A0A6N2ZZN7"/>
<accession>A0A6N2ZZN7</accession>
<organism evidence="1">
    <name type="scientific">Clostridium butyricum</name>
    <dbReference type="NCBI Taxonomy" id="1492"/>
    <lineage>
        <taxon>Bacteria</taxon>
        <taxon>Bacillati</taxon>
        <taxon>Bacillota</taxon>
        <taxon>Clostridia</taxon>
        <taxon>Eubacteriales</taxon>
        <taxon>Clostridiaceae</taxon>
        <taxon>Clostridium</taxon>
    </lineage>
</organism>
<evidence type="ECO:0000313" key="1">
    <source>
        <dbReference type="EMBL" id="VYT83060.1"/>
    </source>
</evidence>
<dbReference type="RefSeq" id="WP_156736291.1">
    <property type="nucleotide sequence ID" value="NZ_CACRTU010000009.1"/>
</dbReference>
<dbReference type="Pfam" id="PF13730">
    <property type="entry name" value="HTH_36"/>
    <property type="match status" value="1"/>
</dbReference>